<dbReference type="Proteomes" id="UP000460718">
    <property type="component" value="Unassembled WGS sequence"/>
</dbReference>
<gene>
    <name evidence="3" type="ORF">PF001_g11577</name>
    <name evidence="1" type="ORF">PF009_g15905</name>
    <name evidence="2" type="ORF">PF011_g13526</name>
</gene>
<dbReference type="EMBL" id="QXGE01000619">
    <property type="protein sequence ID" value="KAE9307525.1"/>
    <property type="molecule type" value="Genomic_DNA"/>
</dbReference>
<organism evidence="1 4">
    <name type="scientific">Phytophthora fragariae</name>
    <dbReference type="NCBI Taxonomy" id="53985"/>
    <lineage>
        <taxon>Eukaryota</taxon>
        <taxon>Sar</taxon>
        <taxon>Stramenopiles</taxon>
        <taxon>Oomycota</taxon>
        <taxon>Peronosporomycetes</taxon>
        <taxon>Peronosporales</taxon>
        <taxon>Peronosporaceae</taxon>
        <taxon>Phytophthora</taxon>
    </lineage>
</organism>
<dbReference type="Proteomes" id="UP000437068">
    <property type="component" value="Unassembled WGS sequence"/>
</dbReference>
<evidence type="ECO:0000313" key="4">
    <source>
        <dbReference type="Proteomes" id="UP000429523"/>
    </source>
</evidence>
<dbReference type="Proteomes" id="UP000429523">
    <property type="component" value="Unassembled WGS sequence"/>
</dbReference>
<dbReference type="EMBL" id="QXGF01000945">
    <property type="protein sequence ID" value="KAE8934106.1"/>
    <property type="molecule type" value="Genomic_DNA"/>
</dbReference>
<protein>
    <recommendedName>
        <fullName evidence="7">DDE Tnp4 domain-containing protein</fullName>
    </recommendedName>
</protein>
<proteinExistence type="predicted"/>
<reference evidence="4 5" key="1">
    <citation type="submission" date="2018-08" db="EMBL/GenBank/DDBJ databases">
        <title>Genomic investigation of the strawberry pathogen Phytophthora fragariae indicates pathogenicity is determined by transcriptional variation in three key races.</title>
        <authorList>
            <person name="Adams T.M."/>
            <person name="Armitage A.D."/>
            <person name="Sobczyk M.K."/>
            <person name="Bates H.J."/>
            <person name="Dunwell J.M."/>
            <person name="Nellist C.F."/>
            <person name="Harrison R.J."/>
        </authorList>
    </citation>
    <scope>NUCLEOTIDE SEQUENCE [LARGE SCALE GENOMIC DNA]</scope>
    <source>
        <strain evidence="3 5">A4</strain>
        <strain evidence="1 4">NOV-9</strain>
        <strain evidence="2 6">SCRP245</strain>
    </source>
</reference>
<dbReference type="PANTHER" id="PTHR48471">
    <property type="entry name" value="DDE TNP4 DOMAIN-CONTAINING PROTEIN"/>
    <property type="match status" value="1"/>
</dbReference>
<evidence type="ECO:0000313" key="6">
    <source>
        <dbReference type="Proteomes" id="UP000460718"/>
    </source>
</evidence>
<sequence>MDVKAAVIAKKAARRQRYKKLLLLHVIHSSIKERNYLTVASLQDPASSAWQRLYDGGLPGSFVAAVSLPPASFELLLAEFSKFYKVKWRPGQRGRPPKLPYLHAVLGCVLHFYTAAVEMKILCEIFGVPPATLSNVLANAEAALELALASLPDAAIRYPTKKTQLEWAAAVHAREPLVTGVWGVVDGKKLPSSRAYGRRLAKYSLQRLATFSARYWDAMLWEKLADARLTALGTGVAADTAFPVCKAMHGRILTPLKDGDLERAPARCRLGMLAMSNAITSLPRNEALGRNESKE</sequence>
<evidence type="ECO:0000313" key="3">
    <source>
        <dbReference type="EMBL" id="KAE9307525.1"/>
    </source>
</evidence>
<dbReference type="AlphaFoldDB" id="A0A6A3ENV0"/>
<comment type="caution">
    <text evidence="1">The sequence shown here is derived from an EMBL/GenBank/DDBJ whole genome shotgun (WGS) entry which is preliminary data.</text>
</comment>
<name>A0A6A3ENV0_9STRA</name>
<evidence type="ECO:0000313" key="5">
    <source>
        <dbReference type="Proteomes" id="UP000437068"/>
    </source>
</evidence>
<evidence type="ECO:0000313" key="1">
    <source>
        <dbReference type="EMBL" id="KAE8934106.1"/>
    </source>
</evidence>
<evidence type="ECO:0000313" key="2">
    <source>
        <dbReference type="EMBL" id="KAE9001945.1"/>
    </source>
</evidence>
<accession>A0A6A3ENV0</accession>
<dbReference type="EMBL" id="QXFW01000838">
    <property type="protein sequence ID" value="KAE9001945.1"/>
    <property type="molecule type" value="Genomic_DNA"/>
</dbReference>
<evidence type="ECO:0008006" key="7">
    <source>
        <dbReference type="Google" id="ProtNLM"/>
    </source>
</evidence>
<dbReference type="PANTHER" id="PTHR48471:SF1">
    <property type="entry name" value="DDE TNP4 DOMAIN-CONTAINING PROTEIN"/>
    <property type="match status" value="1"/>
</dbReference>